<comment type="caution">
    <text evidence="2">The sequence shown here is derived from an EMBL/GenBank/DDBJ whole genome shotgun (WGS) entry which is preliminary data.</text>
</comment>
<gene>
    <name evidence="2" type="ORF">Tco_0907641</name>
</gene>
<feature type="region of interest" description="Disordered" evidence="1">
    <location>
        <begin position="61"/>
        <end position="93"/>
    </location>
</feature>
<reference evidence="2" key="2">
    <citation type="submission" date="2022-01" db="EMBL/GenBank/DDBJ databases">
        <authorList>
            <person name="Yamashiro T."/>
            <person name="Shiraishi A."/>
            <person name="Satake H."/>
            <person name="Nakayama K."/>
        </authorList>
    </citation>
    <scope>NUCLEOTIDE SEQUENCE</scope>
</reference>
<keyword evidence="3" id="KW-1185">Reference proteome</keyword>
<organism evidence="2 3">
    <name type="scientific">Tanacetum coccineum</name>
    <dbReference type="NCBI Taxonomy" id="301880"/>
    <lineage>
        <taxon>Eukaryota</taxon>
        <taxon>Viridiplantae</taxon>
        <taxon>Streptophyta</taxon>
        <taxon>Embryophyta</taxon>
        <taxon>Tracheophyta</taxon>
        <taxon>Spermatophyta</taxon>
        <taxon>Magnoliopsida</taxon>
        <taxon>eudicotyledons</taxon>
        <taxon>Gunneridae</taxon>
        <taxon>Pentapetalae</taxon>
        <taxon>asterids</taxon>
        <taxon>campanulids</taxon>
        <taxon>Asterales</taxon>
        <taxon>Asteraceae</taxon>
        <taxon>Asteroideae</taxon>
        <taxon>Anthemideae</taxon>
        <taxon>Anthemidinae</taxon>
        <taxon>Tanacetum</taxon>
    </lineage>
</organism>
<evidence type="ECO:0000256" key="1">
    <source>
        <dbReference type="SAM" id="MobiDB-lite"/>
    </source>
</evidence>
<protein>
    <submittedName>
        <fullName evidence="2">Uncharacterized protein</fullName>
    </submittedName>
</protein>
<dbReference type="EMBL" id="BQNB010014371">
    <property type="protein sequence ID" value="GJT27366.1"/>
    <property type="molecule type" value="Genomic_DNA"/>
</dbReference>
<dbReference type="Proteomes" id="UP001151760">
    <property type="component" value="Unassembled WGS sequence"/>
</dbReference>
<evidence type="ECO:0000313" key="3">
    <source>
        <dbReference type="Proteomes" id="UP001151760"/>
    </source>
</evidence>
<name>A0ABQ5CJU5_9ASTR</name>
<reference evidence="2" key="1">
    <citation type="journal article" date="2022" name="Int. J. Mol. Sci.">
        <title>Draft Genome of Tanacetum Coccineum: Genomic Comparison of Closely Related Tanacetum-Family Plants.</title>
        <authorList>
            <person name="Yamashiro T."/>
            <person name="Shiraishi A."/>
            <person name="Nakayama K."/>
            <person name="Satake H."/>
        </authorList>
    </citation>
    <scope>NUCLEOTIDE SEQUENCE</scope>
</reference>
<proteinExistence type="predicted"/>
<sequence length="93" mass="10316">METIHVKFDKLTTMAFECNNSEPETNCMNFQYSSEDLQFVPSKTDLDNLFGPLYEEYNATSSQGVSDNSAANTLDNENTSSSSSIVVEEDEAP</sequence>
<feature type="compositionally biased region" description="Polar residues" evidence="1">
    <location>
        <begin position="61"/>
        <end position="79"/>
    </location>
</feature>
<accession>A0ABQ5CJU5</accession>
<evidence type="ECO:0000313" key="2">
    <source>
        <dbReference type="EMBL" id="GJT27366.1"/>
    </source>
</evidence>